<dbReference type="SUPFAM" id="SSF141868">
    <property type="entry name" value="EAL domain-like"/>
    <property type="match status" value="1"/>
</dbReference>
<proteinExistence type="predicted"/>
<reference evidence="2" key="1">
    <citation type="submission" date="2020-12" db="EMBL/GenBank/DDBJ databases">
        <title>Enhanced detection system for hospital associated transmission using whole genome sequencing surveillance.</title>
        <authorList>
            <person name="Harrison L.H."/>
            <person name="Van Tyne D."/>
            <person name="Marsh J.W."/>
            <person name="Griffith M.P."/>
            <person name="Snyder D.J."/>
            <person name="Cooper V.S."/>
            <person name="Mustapha M."/>
        </authorList>
    </citation>
    <scope>NUCLEOTIDE SEQUENCE</scope>
    <source>
        <strain evidence="2">PSB00042</strain>
    </source>
</reference>
<dbReference type="GO" id="GO:0071111">
    <property type="term" value="F:cyclic-guanylate-specific phosphodiesterase activity"/>
    <property type="evidence" value="ECO:0007669"/>
    <property type="project" value="InterPro"/>
</dbReference>
<accession>A0A8I1EBW4</accession>
<dbReference type="CDD" id="cd01948">
    <property type="entry name" value="EAL"/>
    <property type="match status" value="1"/>
</dbReference>
<dbReference type="SMART" id="SM00052">
    <property type="entry name" value="EAL"/>
    <property type="match status" value="1"/>
</dbReference>
<protein>
    <submittedName>
        <fullName evidence="2">EAL domain-containing protein</fullName>
    </submittedName>
</protein>
<comment type="caution">
    <text evidence="2">The sequence shown here is derived from an EMBL/GenBank/DDBJ whole genome shotgun (WGS) entry which is preliminary data.</text>
</comment>
<dbReference type="InterPro" id="IPR050706">
    <property type="entry name" value="Cyclic-di-GMP_PDE-like"/>
</dbReference>
<dbReference type="AlphaFoldDB" id="A0A8I1EBW4"/>
<dbReference type="Pfam" id="PF00563">
    <property type="entry name" value="EAL"/>
    <property type="match status" value="1"/>
</dbReference>
<dbReference type="Proteomes" id="UP000637061">
    <property type="component" value="Unassembled WGS sequence"/>
</dbReference>
<dbReference type="Gene3D" id="3.20.20.450">
    <property type="entry name" value="EAL domain"/>
    <property type="match status" value="1"/>
</dbReference>
<gene>
    <name evidence="2" type="ORF">JEU22_03410</name>
</gene>
<dbReference type="PANTHER" id="PTHR33121:SF70">
    <property type="entry name" value="SIGNALING PROTEIN YKOW"/>
    <property type="match status" value="1"/>
</dbReference>
<name>A0A8I1EBW4_PSEPU</name>
<sequence>MFNHELTHQYQPIVDMLTLELLRHEALLRIDGIDDIEEFTRCVEASGDIIKLDLITLESVIRHLALSNFRSSLPVAINVSPISLASREFQAKAIDMLRQRPSPLDVSVEITEASPITEMAGTKEFIQKLKRLGCTVGMDDYGDGFTRLDLVDELQLDYLKLSGRLTQDVLITDSAMSHVIEAIEFARSRGVFVVAEHIDNIPQYHAFRNLGVEQGQGWLFAKADALIEEPEQFQQSLRLRINDEGGA</sequence>
<dbReference type="RefSeq" id="WP_198746574.1">
    <property type="nucleotide sequence ID" value="NZ_JAEHTE010000002.1"/>
</dbReference>
<dbReference type="EMBL" id="JAEHTE010000002">
    <property type="protein sequence ID" value="MBI6882950.1"/>
    <property type="molecule type" value="Genomic_DNA"/>
</dbReference>
<evidence type="ECO:0000313" key="2">
    <source>
        <dbReference type="EMBL" id="MBI6882950.1"/>
    </source>
</evidence>
<dbReference type="InterPro" id="IPR035919">
    <property type="entry name" value="EAL_sf"/>
</dbReference>
<organism evidence="2 3">
    <name type="scientific">Pseudomonas putida</name>
    <name type="common">Arthrobacter siderocapsulatus</name>
    <dbReference type="NCBI Taxonomy" id="303"/>
    <lineage>
        <taxon>Bacteria</taxon>
        <taxon>Pseudomonadati</taxon>
        <taxon>Pseudomonadota</taxon>
        <taxon>Gammaproteobacteria</taxon>
        <taxon>Pseudomonadales</taxon>
        <taxon>Pseudomonadaceae</taxon>
        <taxon>Pseudomonas</taxon>
    </lineage>
</organism>
<feature type="domain" description="EAL" evidence="1">
    <location>
        <begin position="1"/>
        <end position="237"/>
    </location>
</feature>
<evidence type="ECO:0000313" key="3">
    <source>
        <dbReference type="Proteomes" id="UP000637061"/>
    </source>
</evidence>
<evidence type="ECO:0000259" key="1">
    <source>
        <dbReference type="PROSITE" id="PS50883"/>
    </source>
</evidence>
<dbReference type="PANTHER" id="PTHR33121">
    <property type="entry name" value="CYCLIC DI-GMP PHOSPHODIESTERASE PDEF"/>
    <property type="match status" value="1"/>
</dbReference>
<dbReference type="PROSITE" id="PS50883">
    <property type="entry name" value="EAL"/>
    <property type="match status" value="1"/>
</dbReference>
<dbReference type="InterPro" id="IPR001633">
    <property type="entry name" value="EAL_dom"/>
</dbReference>